<feature type="compositionally biased region" description="Basic residues" evidence="1">
    <location>
        <begin position="116"/>
        <end position="126"/>
    </location>
</feature>
<dbReference type="Proteomes" id="UP000837857">
    <property type="component" value="Chromosome 2"/>
</dbReference>
<name>A0ABN8IC95_9NEOP</name>
<sequence>MLKNAKQGKRDRVDRSGVGREKLSGTITSPVALAVRTCHRGRRGGALRALCTPCGCDGVAARVKRAGVATSAARSVVCARAAVGPTGRNGAALSPRPALAAIALGAARSAEESRAFRKPRRPKIATRRPPATD</sequence>
<gene>
    <name evidence="2" type="ORF">IPOD504_LOCUS7439</name>
</gene>
<reference evidence="2" key="1">
    <citation type="submission" date="2022-03" db="EMBL/GenBank/DDBJ databases">
        <authorList>
            <person name="Martin H S."/>
        </authorList>
    </citation>
    <scope>NUCLEOTIDE SEQUENCE</scope>
</reference>
<accession>A0ABN8IC95</accession>
<evidence type="ECO:0000313" key="2">
    <source>
        <dbReference type="EMBL" id="CAH2050415.1"/>
    </source>
</evidence>
<feature type="compositionally biased region" description="Basic and acidic residues" evidence="1">
    <location>
        <begin position="8"/>
        <end position="22"/>
    </location>
</feature>
<dbReference type="EMBL" id="OW152814">
    <property type="protein sequence ID" value="CAH2050415.1"/>
    <property type="molecule type" value="Genomic_DNA"/>
</dbReference>
<feature type="region of interest" description="Disordered" evidence="1">
    <location>
        <begin position="110"/>
        <end position="133"/>
    </location>
</feature>
<proteinExistence type="predicted"/>
<feature type="region of interest" description="Disordered" evidence="1">
    <location>
        <begin position="1"/>
        <end position="22"/>
    </location>
</feature>
<protein>
    <submittedName>
        <fullName evidence="2">Uncharacterized protein</fullName>
    </submittedName>
</protein>
<feature type="non-terminal residue" evidence="2">
    <location>
        <position position="1"/>
    </location>
</feature>
<evidence type="ECO:0000313" key="3">
    <source>
        <dbReference type="Proteomes" id="UP000837857"/>
    </source>
</evidence>
<organism evidence="2 3">
    <name type="scientific">Iphiclides podalirius</name>
    <name type="common">scarce swallowtail</name>
    <dbReference type="NCBI Taxonomy" id="110791"/>
    <lineage>
        <taxon>Eukaryota</taxon>
        <taxon>Metazoa</taxon>
        <taxon>Ecdysozoa</taxon>
        <taxon>Arthropoda</taxon>
        <taxon>Hexapoda</taxon>
        <taxon>Insecta</taxon>
        <taxon>Pterygota</taxon>
        <taxon>Neoptera</taxon>
        <taxon>Endopterygota</taxon>
        <taxon>Lepidoptera</taxon>
        <taxon>Glossata</taxon>
        <taxon>Ditrysia</taxon>
        <taxon>Papilionoidea</taxon>
        <taxon>Papilionidae</taxon>
        <taxon>Papilioninae</taxon>
        <taxon>Iphiclides</taxon>
    </lineage>
</organism>
<keyword evidence="3" id="KW-1185">Reference proteome</keyword>
<evidence type="ECO:0000256" key="1">
    <source>
        <dbReference type="SAM" id="MobiDB-lite"/>
    </source>
</evidence>